<name>A0A8J7FLX4_9NEIS</name>
<keyword evidence="5" id="KW-1185">Reference proteome</keyword>
<feature type="domain" description="Glycosyl transferase family 4" evidence="3">
    <location>
        <begin position="47"/>
        <end position="198"/>
    </location>
</feature>
<dbReference type="Pfam" id="PF12000">
    <property type="entry name" value="Glyco_trans_4_3"/>
    <property type="match status" value="1"/>
</dbReference>
<dbReference type="CDD" id="cd03818">
    <property type="entry name" value="GT4_ExpC-like"/>
    <property type="match status" value="1"/>
</dbReference>
<dbReference type="Proteomes" id="UP000604481">
    <property type="component" value="Unassembled WGS sequence"/>
</dbReference>
<sequence length="409" mass="46174">MRYLLIHQNFPGQYKHLFPALAKKPDNLVVGIGEEHLVRQRFNGAELPHNMKLIGYKSPHAAGEHTHPYLKGFEGNIRRGQQVTRVLLDLKKRGFYPDILLGHPGWGEMLFARDVFPKSKIISFCEFYYRGTGADVGFDPEFGSNLDDYCRIRVKNSTLTQALLDCDLGIAPTEWQKSVHPPEFHHKIAVVHDGIDTVQVAPNPEASFTLADGRVLTRRDQVVTFVNRNLEPYRGFHSFMRALPIMMAQNPHAQFVVVGGDDVSYGRKPPEGGYRKLYLKEVADKIDHARVHFTGKLPYHAYLSLLQISSAHLYLTYPFVLSWSMIEAMSAGCIVIGSNTTPVTEVIKDGRNGLLVDFFDHQGIAATITRAMSNPTKYHPLREQARLTAISQYDLQSVCLPKLIELIHS</sequence>
<evidence type="ECO:0000259" key="3">
    <source>
        <dbReference type="Pfam" id="PF12000"/>
    </source>
</evidence>
<dbReference type="InterPro" id="IPR022623">
    <property type="entry name" value="Glyco_trans_4"/>
</dbReference>
<dbReference type="Pfam" id="PF00534">
    <property type="entry name" value="Glycos_transf_1"/>
    <property type="match status" value="1"/>
</dbReference>
<evidence type="ECO:0000313" key="4">
    <source>
        <dbReference type="EMBL" id="MBE9610317.1"/>
    </source>
</evidence>
<dbReference type="GO" id="GO:0009103">
    <property type="term" value="P:lipopolysaccharide biosynthetic process"/>
    <property type="evidence" value="ECO:0007669"/>
    <property type="project" value="TreeGrafter"/>
</dbReference>
<keyword evidence="1" id="KW-0808">Transferase</keyword>
<dbReference type="RefSeq" id="WP_194116844.1">
    <property type="nucleotide sequence ID" value="NZ_JADFUA010000008.1"/>
</dbReference>
<feature type="domain" description="Glycosyl transferase family 1" evidence="2">
    <location>
        <begin position="220"/>
        <end position="386"/>
    </location>
</feature>
<dbReference type="GO" id="GO:0016757">
    <property type="term" value="F:glycosyltransferase activity"/>
    <property type="evidence" value="ECO:0007669"/>
    <property type="project" value="InterPro"/>
</dbReference>
<dbReference type="SUPFAM" id="SSF53756">
    <property type="entry name" value="UDP-Glycosyltransferase/glycogen phosphorylase"/>
    <property type="match status" value="1"/>
</dbReference>
<dbReference type="AlphaFoldDB" id="A0A8J7FLX4"/>
<organism evidence="4 5">
    <name type="scientific">Chitinilyticum piscinae</name>
    <dbReference type="NCBI Taxonomy" id="2866724"/>
    <lineage>
        <taxon>Bacteria</taxon>
        <taxon>Pseudomonadati</taxon>
        <taxon>Pseudomonadota</taxon>
        <taxon>Betaproteobacteria</taxon>
        <taxon>Neisseriales</taxon>
        <taxon>Chitinibacteraceae</taxon>
        <taxon>Chitinilyticum</taxon>
    </lineage>
</organism>
<gene>
    <name evidence="4" type="ORF">INR99_13280</name>
</gene>
<dbReference type="Gene3D" id="3.40.50.2000">
    <property type="entry name" value="Glycogen Phosphorylase B"/>
    <property type="match status" value="1"/>
</dbReference>
<dbReference type="PANTHER" id="PTHR46401">
    <property type="entry name" value="GLYCOSYLTRANSFERASE WBBK-RELATED"/>
    <property type="match status" value="1"/>
</dbReference>
<dbReference type="EMBL" id="JADFUA010000008">
    <property type="protein sequence ID" value="MBE9610317.1"/>
    <property type="molecule type" value="Genomic_DNA"/>
</dbReference>
<comment type="caution">
    <text evidence="4">The sequence shown here is derived from an EMBL/GenBank/DDBJ whole genome shotgun (WGS) entry which is preliminary data.</text>
</comment>
<dbReference type="PANTHER" id="PTHR46401:SF2">
    <property type="entry name" value="GLYCOSYLTRANSFERASE WBBK-RELATED"/>
    <property type="match status" value="1"/>
</dbReference>
<proteinExistence type="predicted"/>
<evidence type="ECO:0000256" key="1">
    <source>
        <dbReference type="ARBA" id="ARBA00022679"/>
    </source>
</evidence>
<dbReference type="InterPro" id="IPR001296">
    <property type="entry name" value="Glyco_trans_1"/>
</dbReference>
<evidence type="ECO:0000313" key="5">
    <source>
        <dbReference type="Proteomes" id="UP000604481"/>
    </source>
</evidence>
<protein>
    <submittedName>
        <fullName evidence="4">Glycosyltransferase family 4 protein</fullName>
    </submittedName>
</protein>
<evidence type="ECO:0000259" key="2">
    <source>
        <dbReference type="Pfam" id="PF00534"/>
    </source>
</evidence>
<accession>A0A8J7FLX4</accession>
<reference evidence="4 5" key="1">
    <citation type="submission" date="2020-10" db="EMBL/GenBank/DDBJ databases">
        <title>The genome sequence of Chitinilyticum litopenaei 4Y14.</title>
        <authorList>
            <person name="Liu Y."/>
        </authorList>
    </citation>
    <scope>NUCLEOTIDE SEQUENCE [LARGE SCALE GENOMIC DNA]</scope>
    <source>
        <strain evidence="4 5">4Y14</strain>
    </source>
</reference>